<dbReference type="PANTHER" id="PTHR42711:SF16">
    <property type="entry name" value="ABC TRANSPORTER ATP-BINDING PROTEIN"/>
    <property type="match status" value="1"/>
</dbReference>
<keyword evidence="7" id="KW-0472">Membrane</keyword>
<dbReference type="GO" id="GO:0005524">
    <property type="term" value="F:ATP binding"/>
    <property type="evidence" value="ECO:0007669"/>
    <property type="project" value="UniProtKB-KW"/>
</dbReference>
<dbReference type="GO" id="GO:0016887">
    <property type="term" value="F:ATP hydrolysis activity"/>
    <property type="evidence" value="ECO:0007669"/>
    <property type="project" value="InterPro"/>
</dbReference>
<keyword evidence="5" id="KW-0067">ATP-binding</keyword>
<dbReference type="FunFam" id="3.40.50.300:FF:000589">
    <property type="entry name" value="ABC transporter, ATP-binding subunit"/>
    <property type="match status" value="1"/>
</dbReference>
<dbReference type="Gene3D" id="3.40.50.300">
    <property type="entry name" value="P-loop containing nucleotide triphosphate hydrolases"/>
    <property type="match status" value="1"/>
</dbReference>
<evidence type="ECO:0000259" key="9">
    <source>
        <dbReference type="PROSITE" id="PS50893"/>
    </source>
</evidence>
<accession>A0A1Y5PU07</accession>
<dbReference type="PROSITE" id="PS50893">
    <property type="entry name" value="ABC_TRANSPORTER_2"/>
    <property type="match status" value="1"/>
</dbReference>
<keyword evidence="4" id="KW-0547">Nucleotide-binding</keyword>
<dbReference type="InterPro" id="IPR027417">
    <property type="entry name" value="P-loop_NTPase"/>
</dbReference>
<keyword evidence="8" id="KW-0046">Antibiotic resistance</keyword>
<evidence type="ECO:0000256" key="8">
    <source>
        <dbReference type="ARBA" id="ARBA00023251"/>
    </source>
</evidence>
<keyword evidence="6" id="KW-1278">Translocase</keyword>
<evidence type="ECO:0000256" key="3">
    <source>
        <dbReference type="ARBA" id="ARBA00022475"/>
    </source>
</evidence>
<dbReference type="InterPro" id="IPR050763">
    <property type="entry name" value="ABC_transporter_ATP-binding"/>
</dbReference>
<dbReference type="Pfam" id="PF00005">
    <property type="entry name" value="ABC_tran"/>
    <property type="match status" value="1"/>
</dbReference>
<dbReference type="InterPro" id="IPR003439">
    <property type="entry name" value="ABC_transporter-like_ATP-bd"/>
</dbReference>
<dbReference type="GO" id="GO:0005886">
    <property type="term" value="C:plasma membrane"/>
    <property type="evidence" value="ECO:0007669"/>
    <property type="project" value="UniProtKB-SubCell"/>
</dbReference>
<name>A0A1Y5PU07_9MYCO</name>
<dbReference type="InterPro" id="IPR017871">
    <property type="entry name" value="ABC_transporter-like_CS"/>
</dbReference>
<dbReference type="InterPro" id="IPR003593">
    <property type="entry name" value="AAA+_ATPase"/>
</dbReference>
<gene>
    <name evidence="10" type="ORF">MHPYR_90041</name>
</gene>
<comment type="subcellular location">
    <subcellularLocation>
        <location evidence="1">Cell membrane</location>
        <topology evidence="1">Peripheral membrane protein</topology>
    </subcellularLocation>
</comment>
<evidence type="ECO:0000256" key="6">
    <source>
        <dbReference type="ARBA" id="ARBA00022967"/>
    </source>
</evidence>
<evidence type="ECO:0000256" key="1">
    <source>
        <dbReference type="ARBA" id="ARBA00004202"/>
    </source>
</evidence>
<dbReference type="SMART" id="SM00382">
    <property type="entry name" value="AAA"/>
    <property type="match status" value="1"/>
</dbReference>
<evidence type="ECO:0000313" key="10">
    <source>
        <dbReference type="EMBL" id="SBS79691.1"/>
    </source>
</evidence>
<dbReference type="PANTHER" id="PTHR42711">
    <property type="entry name" value="ABC TRANSPORTER ATP-BINDING PROTEIN"/>
    <property type="match status" value="1"/>
</dbReference>
<proteinExistence type="predicted"/>
<evidence type="ECO:0000256" key="2">
    <source>
        <dbReference type="ARBA" id="ARBA00022448"/>
    </source>
</evidence>
<evidence type="ECO:0000256" key="7">
    <source>
        <dbReference type="ARBA" id="ARBA00023136"/>
    </source>
</evidence>
<reference evidence="10" key="1">
    <citation type="submission" date="2016-03" db="EMBL/GenBank/DDBJ databases">
        <authorList>
            <person name="Ploux O."/>
        </authorList>
    </citation>
    <scope>NUCLEOTIDE SEQUENCE</scope>
    <source>
        <strain evidence="10">UC10</strain>
    </source>
</reference>
<protein>
    <submittedName>
        <fullName evidence="10">ABC-type multidrug transport system, ATPase component</fullName>
    </submittedName>
</protein>
<organism evidence="10">
    <name type="scientific">uncultured Mycobacterium sp</name>
    <dbReference type="NCBI Taxonomy" id="171292"/>
    <lineage>
        <taxon>Bacteria</taxon>
        <taxon>Bacillati</taxon>
        <taxon>Actinomycetota</taxon>
        <taxon>Actinomycetes</taxon>
        <taxon>Mycobacteriales</taxon>
        <taxon>Mycobacteriaceae</taxon>
        <taxon>Mycobacterium</taxon>
        <taxon>environmental samples</taxon>
    </lineage>
</organism>
<keyword evidence="3" id="KW-1003">Cell membrane</keyword>
<evidence type="ECO:0000256" key="5">
    <source>
        <dbReference type="ARBA" id="ARBA00022840"/>
    </source>
</evidence>
<dbReference type="CDD" id="cd03230">
    <property type="entry name" value="ABC_DR_subfamily_A"/>
    <property type="match status" value="1"/>
</dbReference>
<dbReference type="GO" id="GO:0046677">
    <property type="term" value="P:response to antibiotic"/>
    <property type="evidence" value="ECO:0007669"/>
    <property type="project" value="UniProtKB-KW"/>
</dbReference>
<keyword evidence="2" id="KW-0813">Transport</keyword>
<dbReference type="PROSITE" id="PS00211">
    <property type="entry name" value="ABC_TRANSPORTER_1"/>
    <property type="match status" value="1"/>
</dbReference>
<dbReference type="EMBL" id="FLQS01000089">
    <property type="protein sequence ID" value="SBS79691.1"/>
    <property type="molecule type" value="Genomic_DNA"/>
</dbReference>
<dbReference type="SUPFAM" id="SSF52540">
    <property type="entry name" value="P-loop containing nucleoside triphosphate hydrolases"/>
    <property type="match status" value="1"/>
</dbReference>
<feature type="domain" description="ABC transporter" evidence="9">
    <location>
        <begin position="15"/>
        <end position="240"/>
    </location>
</feature>
<dbReference type="GO" id="GO:0055085">
    <property type="term" value="P:transmembrane transport"/>
    <property type="evidence" value="ECO:0007669"/>
    <property type="project" value="UniProtKB-ARBA"/>
</dbReference>
<sequence length="317" mass="33615">MAAPAYHSGNAVPPVIVDGVVKRFGDAVALDGIAFTVEVGEVVALLGPNGAGKTTTLEICEGFMAPDRGTVRILGLDPRASRERLRPHVGVMVQGNGGYPGIRAREMLELAASCAAAPLDVAWLIDTLGLAEVARTTYRRLSGGQRQRLSLACALVGRPEVVFLDEPTEGLDPVGQHLVWDLVRQLSTDGVAVIVTTHAIDEAEKIADRVIIVDRGRVIANGSPAQINRGNTDNDLVFRSLPELDIAALCDVLGSRFNVDESAPGCYRVRGPIAPAVMSAITAWGAAGGILLSDLHIERAGLTSTFIDLTRRQMSTR</sequence>
<dbReference type="AlphaFoldDB" id="A0A1Y5PU07"/>
<evidence type="ECO:0000256" key="4">
    <source>
        <dbReference type="ARBA" id="ARBA00022741"/>
    </source>
</evidence>